<reference evidence="1 2" key="1">
    <citation type="submission" date="2024-02" db="EMBL/GenBank/DDBJ databases">
        <title>New especies of Spiribacter isolated from saline water.</title>
        <authorList>
            <person name="Leon M.J."/>
            <person name="De La Haba R."/>
            <person name="Sanchez-Porro C."/>
            <person name="Ventosa A."/>
        </authorList>
    </citation>
    <scope>NUCLEOTIDE SEQUENCE [LARGE SCALE GENOMIC DNA]</scope>
    <source>
        <strain evidence="2">ag22IC4-189</strain>
    </source>
</reference>
<accession>A0ABV3T8H4</accession>
<dbReference type="RefSeq" id="WP_367983769.1">
    <property type="nucleotide sequence ID" value="NZ_JBAKFF010000001.1"/>
</dbReference>
<evidence type="ECO:0000313" key="1">
    <source>
        <dbReference type="EMBL" id="MEX0430999.1"/>
    </source>
</evidence>
<name>A0ABV3T8H4_9GAMM</name>
<dbReference type="EMBL" id="JBAKFF010000001">
    <property type="protein sequence ID" value="MEX0430999.1"/>
    <property type="molecule type" value="Genomic_DNA"/>
</dbReference>
<gene>
    <name evidence="1" type="ORF">V6X30_06270</name>
</gene>
<comment type="caution">
    <text evidence="1">The sequence shown here is derived from an EMBL/GenBank/DDBJ whole genome shotgun (WGS) entry which is preliminary data.</text>
</comment>
<organism evidence="1 2">
    <name type="scientific">Spiribacter insolitus</name>
    <dbReference type="NCBI Taxonomy" id="3122417"/>
    <lineage>
        <taxon>Bacteria</taxon>
        <taxon>Pseudomonadati</taxon>
        <taxon>Pseudomonadota</taxon>
        <taxon>Gammaproteobacteria</taxon>
        <taxon>Chromatiales</taxon>
        <taxon>Ectothiorhodospiraceae</taxon>
        <taxon>Spiribacter</taxon>
    </lineage>
</organism>
<proteinExistence type="predicted"/>
<evidence type="ECO:0000313" key="2">
    <source>
        <dbReference type="Proteomes" id="UP001556637"/>
    </source>
</evidence>
<protein>
    <submittedName>
        <fullName evidence="1">Uncharacterized protein</fullName>
    </submittedName>
</protein>
<keyword evidence="2" id="KW-1185">Reference proteome</keyword>
<sequence length="83" mass="9346">MAESVARCAFLKSLNCSIICYFERGRVATLTGFRDRKGREVLYRLLEMGLLVSDTPRGKVRLSFPTDAAEQWFPRLYPAATGA</sequence>
<dbReference type="Proteomes" id="UP001556637">
    <property type="component" value="Unassembled WGS sequence"/>
</dbReference>